<proteinExistence type="predicted"/>
<dbReference type="EMBL" id="BMJJ01000014">
    <property type="protein sequence ID" value="GGD37158.1"/>
    <property type="molecule type" value="Genomic_DNA"/>
</dbReference>
<dbReference type="AlphaFoldDB" id="A0A916YAM7"/>
<reference evidence="1" key="1">
    <citation type="journal article" date="2014" name="Int. J. Syst. Evol. Microbiol.">
        <title>Complete genome sequence of Corynebacterium casei LMG S-19264T (=DSM 44701T), isolated from a smear-ripened cheese.</title>
        <authorList>
            <consortium name="US DOE Joint Genome Institute (JGI-PGF)"/>
            <person name="Walter F."/>
            <person name="Albersmeier A."/>
            <person name="Kalinowski J."/>
            <person name="Ruckert C."/>
        </authorList>
    </citation>
    <scope>NUCLEOTIDE SEQUENCE</scope>
    <source>
        <strain evidence="1">CGMCC 1.15493</strain>
    </source>
</reference>
<protein>
    <submittedName>
        <fullName evidence="1">Uncharacterized protein</fullName>
    </submittedName>
</protein>
<gene>
    <name evidence="1" type="ORF">GCM10011335_45020</name>
</gene>
<dbReference type="Proteomes" id="UP000613160">
    <property type="component" value="Unassembled WGS sequence"/>
</dbReference>
<organism evidence="1 2">
    <name type="scientific">Aureimonas glaciei</name>
    <dbReference type="NCBI Taxonomy" id="1776957"/>
    <lineage>
        <taxon>Bacteria</taxon>
        <taxon>Pseudomonadati</taxon>
        <taxon>Pseudomonadota</taxon>
        <taxon>Alphaproteobacteria</taxon>
        <taxon>Hyphomicrobiales</taxon>
        <taxon>Aurantimonadaceae</taxon>
        <taxon>Aureimonas</taxon>
    </lineage>
</organism>
<name>A0A916YAM7_9HYPH</name>
<evidence type="ECO:0000313" key="1">
    <source>
        <dbReference type="EMBL" id="GGD37158.1"/>
    </source>
</evidence>
<reference evidence="1" key="2">
    <citation type="submission" date="2020-09" db="EMBL/GenBank/DDBJ databases">
        <authorList>
            <person name="Sun Q."/>
            <person name="Zhou Y."/>
        </authorList>
    </citation>
    <scope>NUCLEOTIDE SEQUENCE</scope>
    <source>
        <strain evidence="1">CGMCC 1.15493</strain>
    </source>
</reference>
<keyword evidence="2" id="KW-1185">Reference proteome</keyword>
<evidence type="ECO:0000313" key="2">
    <source>
        <dbReference type="Proteomes" id="UP000613160"/>
    </source>
</evidence>
<sequence length="65" mass="7057">MGRIRVLVSFIILDSDVARRSDGANGGALLREQESLNETTCPMGIAMEMHATTPGEIRRNGLRTA</sequence>
<accession>A0A916YAM7</accession>
<comment type="caution">
    <text evidence="1">The sequence shown here is derived from an EMBL/GenBank/DDBJ whole genome shotgun (WGS) entry which is preliminary data.</text>
</comment>